<name>A0AAF3EV83_9BILA</name>
<feature type="domain" description="SKP1 component dimerisation" evidence="4">
    <location>
        <begin position="148"/>
        <end position="190"/>
    </location>
</feature>
<accession>A0AAF3EV83</accession>
<evidence type="ECO:0000313" key="5">
    <source>
        <dbReference type="Proteomes" id="UP000887575"/>
    </source>
</evidence>
<feature type="compositionally biased region" description="Low complexity" evidence="3">
    <location>
        <begin position="209"/>
        <end position="222"/>
    </location>
</feature>
<organism evidence="5 6">
    <name type="scientific">Mesorhabditis belari</name>
    <dbReference type="NCBI Taxonomy" id="2138241"/>
    <lineage>
        <taxon>Eukaryota</taxon>
        <taxon>Metazoa</taxon>
        <taxon>Ecdysozoa</taxon>
        <taxon>Nematoda</taxon>
        <taxon>Chromadorea</taxon>
        <taxon>Rhabditida</taxon>
        <taxon>Rhabditina</taxon>
        <taxon>Rhabditomorpha</taxon>
        <taxon>Rhabditoidea</taxon>
        <taxon>Rhabditidae</taxon>
        <taxon>Mesorhabditinae</taxon>
        <taxon>Mesorhabditis</taxon>
    </lineage>
</organism>
<proteinExistence type="inferred from homology"/>
<dbReference type="SUPFAM" id="SSF81382">
    <property type="entry name" value="Skp1 dimerisation domain-like"/>
    <property type="match status" value="1"/>
</dbReference>
<dbReference type="InterPro" id="IPR016072">
    <property type="entry name" value="Skp1_comp_dimer"/>
</dbReference>
<dbReference type="WBParaSite" id="MBELARI_LOCUS18108">
    <property type="protein sequence ID" value="MBELARI_LOCUS18108"/>
    <property type="gene ID" value="MBELARI_LOCUS18108"/>
</dbReference>
<keyword evidence="5" id="KW-1185">Reference proteome</keyword>
<evidence type="ECO:0000256" key="2">
    <source>
        <dbReference type="ARBA" id="ARBA00022786"/>
    </source>
</evidence>
<comment type="similarity">
    <text evidence="1">Belongs to the SKP1 family.</text>
</comment>
<feature type="region of interest" description="Disordered" evidence="3">
    <location>
        <begin position="201"/>
        <end position="222"/>
    </location>
</feature>
<dbReference type="AlphaFoldDB" id="A0AAF3EV83"/>
<evidence type="ECO:0000256" key="3">
    <source>
        <dbReference type="SAM" id="MobiDB-lite"/>
    </source>
</evidence>
<evidence type="ECO:0000313" key="6">
    <source>
        <dbReference type="WBParaSite" id="MBELARI_LOCUS18108"/>
    </source>
</evidence>
<sequence length="222" mass="25068">MTNGIYKVETEDGSVHTLTKKAARRSGLNATIHGCIFFSSPMLAILPQKGPIGDTKVTVVGIYELDSDHDSDAAMEPMILPMIEANTITWIIFYLEIKKNCPAYDEQRSSKNKEELSREIEWENRTLAISNAILFRIFNASNYLDIPDLYDWCVQKVADKGKGKSVEEMRKVYGVKQPPDEEQARLSMQNPLAAILEYRHKKAQERRLSSTCESTSSSSEAE</sequence>
<dbReference type="Proteomes" id="UP000887575">
    <property type="component" value="Unassembled WGS sequence"/>
</dbReference>
<reference evidence="6" key="1">
    <citation type="submission" date="2024-02" db="UniProtKB">
        <authorList>
            <consortium name="WormBaseParasite"/>
        </authorList>
    </citation>
    <scope>IDENTIFICATION</scope>
</reference>
<keyword evidence="2" id="KW-0833">Ubl conjugation pathway</keyword>
<evidence type="ECO:0000256" key="1">
    <source>
        <dbReference type="ARBA" id="ARBA00009993"/>
    </source>
</evidence>
<dbReference type="InterPro" id="IPR011333">
    <property type="entry name" value="SKP1/BTB/POZ_sf"/>
</dbReference>
<dbReference type="InterPro" id="IPR036296">
    <property type="entry name" value="SKP1-like_dim_sf"/>
</dbReference>
<evidence type="ECO:0000259" key="4">
    <source>
        <dbReference type="Pfam" id="PF01466"/>
    </source>
</evidence>
<dbReference type="Gene3D" id="3.30.710.10">
    <property type="entry name" value="Potassium Channel Kv1.1, Chain A"/>
    <property type="match status" value="1"/>
</dbReference>
<dbReference type="Pfam" id="PF01466">
    <property type="entry name" value="Skp1"/>
    <property type="match status" value="1"/>
</dbReference>
<dbReference type="SMART" id="SM00512">
    <property type="entry name" value="Skp1"/>
    <property type="match status" value="1"/>
</dbReference>
<dbReference type="InterPro" id="IPR001232">
    <property type="entry name" value="SKP1-like"/>
</dbReference>
<dbReference type="GO" id="GO:0006511">
    <property type="term" value="P:ubiquitin-dependent protein catabolic process"/>
    <property type="evidence" value="ECO:0007669"/>
    <property type="project" value="InterPro"/>
</dbReference>
<protein>
    <submittedName>
        <fullName evidence="6">SKP1 component dimerisation domain-containing protein</fullName>
    </submittedName>
</protein>
<dbReference type="PANTHER" id="PTHR11165">
    <property type="entry name" value="SKP1"/>
    <property type="match status" value="1"/>
</dbReference>
<dbReference type="InterPro" id="IPR016897">
    <property type="entry name" value="SKP1"/>
</dbReference>